<dbReference type="AlphaFoldDB" id="A0AAV7W8H2"/>
<accession>A0AAV7W8H2</accession>
<comment type="caution">
    <text evidence="2">The sequence shown here is derived from an EMBL/GenBank/DDBJ whole genome shotgun (WGS) entry which is preliminary data.</text>
</comment>
<gene>
    <name evidence="2" type="ORF">NDU88_005669</name>
</gene>
<evidence type="ECO:0000256" key="1">
    <source>
        <dbReference type="SAM" id="Coils"/>
    </source>
</evidence>
<keyword evidence="1" id="KW-0175">Coiled coil</keyword>
<evidence type="ECO:0000313" key="3">
    <source>
        <dbReference type="Proteomes" id="UP001066276"/>
    </source>
</evidence>
<evidence type="ECO:0000313" key="2">
    <source>
        <dbReference type="EMBL" id="KAJ1210303.1"/>
    </source>
</evidence>
<organism evidence="2 3">
    <name type="scientific">Pleurodeles waltl</name>
    <name type="common">Iberian ribbed newt</name>
    <dbReference type="NCBI Taxonomy" id="8319"/>
    <lineage>
        <taxon>Eukaryota</taxon>
        <taxon>Metazoa</taxon>
        <taxon>Chordata</taxon>
        <taxon>Craniata</taxon>
        <taxon>Vertebrata</taxon>
        <taxon>Euteleostomi</taxon>
        <taxon>Amphibia</taxon>
        <taxon>Batrachia</taxon>
        <taxon>Caudata</taxon>
        <taxon>Salamandroidea</taxon>
        <taxon>Salamandridae</taxon>
        <taxon>Pleurodelinae</taxon>
        <taxon>Pleurodeles</taxon>
    </lineage>
</organism>
<dbReference type="EMBL" id="JANPWB010000002">
    <property type="protein sequence ID" value="KAJ1210303.1"/>
    <property type="molecule type" value="Genomic_DNA"/>
</dbReference>
<sequence length="108" mass="13186">MMCILIKHADQKAEKLQAEIEKMEKEVEIMTPKDVIKKTYEILDKVMEEHQVYPCDKKLQKIKQDNMDYKEWRVYTFARKYDNVRTFATNRKTREDKSESDSYECFFE</sequence>
<reference evidence="2" key="1">
    <citation type="journal article" date="2022" name="bioRxiv">
        <title>Sequencing and chromosome-scale assembly of the giantPleurodeles waltlgenome.</title>
        <authorList>
            <person name="Brown T."/>
            <person name="Elewa A."/>
            <person name="Iarovenko S."/>
            <person name="Subramanian E."/>
            <person name="Araus A.J."/>
            <person name="Petzold A."/>
            <person name="Susuki M."/>
            <person name="Suzuki K.-i.T."/>
            <person name="Hayashi T."/>
            <person name="Toyoda A."/>
            <person name="Oliveira C."/>
            <person name="Osipova E."/>
            <person name="Leigh N.D."/>
            <person name="Simon A."/>
            <person name="Yun M.H."/>
        </authorList>
    </citation>
    <scope>NUCLEOTIDE SEQUENCE</scope>
    <source>
        <strain evidence="2">20211129_DDA</strain>
        <tissue evidence="2">Liver</tissue>
    </source>
</reference>
<proteinExistence type="predicted"/>
<name>A0AAV7W8H2_PLEWA</name>
<keyword evidence="3" id="KW-1185">Reference proteome</keyword>
<dbReference type="Proteomes" id="UP001066276">
    <property type="component" value="Chromosome 1_2"/>
</dbReference>
<protein>
    <submittedName>
        <fullName evidence="2">Uncharacterized protein</fullName>
    </submittedName>
</protein>
<feature type="coiled-coil region" evidence="1">
    <location>
        <begin position="6"/>
        <end position="33"/>
    </location>
</feature>